<dbReference type="Gene3D" id="3.20.10.10">
    <property type="entry name" value="D-amino Acid Aminotransferase, subunit A, domain 2"/>
    <property type="match status" value="1"/>
</dbReference>
<keyword evidence="5" id="KW-0663">Pyridoxal phosphate</keyword>
<keyword evidence="4 7" id="KW-0808">Transferase</keyword>
<dbReference type="PIRSF" id="PIRSF006468">
    <property type="entry name" value="BCAT1"/>
    <property type="match status" value="1"/>
</dbReference>
<comment type="cofactor">
    <cofactor evidence="1">
        <name>pyridoxal 5'-phosphate</name>
        <dbReference type="ChEBI" id="CHEBI:597326"/>
    </cofactor>
</comment>
<reference evidence="7 8" key="1">
    <citation type="journal article" date="2018" name="New Phytol.">
        <title>Phylogenomics of Endogonaceae and evolution of mycorrhizas within Mucoromycota.</title>
        <authorList>
            <person name="Chang Y."/>
            <person name="Desiro A."/>
            <person name="Na H."/>
            <person name="Sandor L."/>
            <person name="Lipzen A."/>
            <person name="Clum A."/>
            <person name="Barry K."/>
            <person name="Grigoriev I.V."/>
            <person name="Martin F.M."/>
            <person name="Stajich J.E."/>
            <person name="Smith M.E."/>
            <person name="Bonito G."/>
            <person name="Spatafora J.W."/>
        </authorList>
    </citation>
    <scope>NUCLEOTIDE SEQUENCE [LARGE SCALE GENOMIC DNA]</scope>
    <source>
        <strain evidence="7 8">AD002</strain>
    </source>
</reference>
<dbReference type="Pfam" id="PF01063">
    <property type="entry name" value="Aminotran_4"/>
    <property type="match status" value="1"/>
</dbReference>
<comment type="similarity">
    <text evidence="2">Belongs to the class-IV pyridoxal-phosphate-dependent aminotransferase family.</text>
</comment>
<dbReference type="Proteomes" id="UP000274822">
    <property type="component" value="Unassembled WGS sequence"/>
</dbReference>
<evidence type="ECO:0000256" key="2">
    <source>
        <dbReference type="ARBA" id="ARBA00009320"/>
    </source>
</evidence>
<dbReference type="EMBL" id="RBNJ01003288">
    <property type="protein sequence ID" value="RUS31097.1"/>
    <property type="molecule type" value="Genomic_DNA"/>
</dbReference>
<dbReference type="SUPFAM" id="SSF56752">
    <property type="entry name" value="D-aminoacid aminotransferase-like PLP-dependent enzymes"/>
    <property type="match status" value="1"/>
</dbReference>
<dbReference type="FunFam" id="3.30.470.10:FF:000004">
    <property type="entry name" value="Branched-chain-amino-acid aminotransferase"/>
    <property type="match status" value="1"/>
</dbReference>
<dbReference type="PANTHER" id="PTHR42825:SF2">
    <property type="entry name" value="BRANCHED-CHAIN-AMINO-ACID AMINOTRANSFERASE 3, CHLOROPLASTIC-RELATED"/>
    <property type="match status" value="1"/>
</dbReference>
<keyword evidence="8" id="KW-1185">Reference proteome</keyword>
<dbReference type="AlphaFoldDB" id="A0A433QMV2"/>
<evidence type="ECO:0000256" key="3">
    <source>
        <dbReference type="ARBA" id="ARBA00022576"/>
    </source>
</evidence>
<name>A0A433QMV2_9FUNG</name>
<dbReference type="InterPro" id="IPR036038">
    <property type="entry name" value="Aminotransferase-like"/>
</dbReference>
<evidence type="ECO:0000256" key="5">
    <source>
        <dbReference type="ARBA" id="ARBA00022898"/>
    </source>
</evidence>
<dbReference type="InterPro" id="IPR033939">
    <property type="entry name" value="BCAT_family"/>
</dbReference>
<comment type="caution">
    <text evidence="7">The sequence shown here is derived from an EMBL/GenBank/DDBJ whole genome shotgun (WGS) entry which is preliminary data.</text>
</comment>
<keyword evidence="3 7" id="KW-0032">Aminotransferase</keyword>
<dbReference type="InterPro" id="IPR005786">
    <property type="entry name" value="B_amino_transII"/>
</dbReference>
<dbReference type="CDD" id="cd01557">
    <property type="entry name" value="BCAT_beta_family"/>
    <property type="match status" value="1"/>
</dbReference>
<evidence type="ECO:0000313" key="7">
    <source>
        <dbReference type="EMBL" id="RUS31097.1"/>
    </source>
</evidence>
<dbReference type="NCBIfam" id="TIGR01123">
    <property type="entry name" value="ilvE_II"/>
    <property type="match status" value="1"/>
</dbReference>
<evidence type="ECO:0000313" key="8">
    <source>
        <dbReference type="Proteomes" id="UP000274822"/>
    </source>
</evidence>
<evidence type="ECO:0000256" key="4">
    <source>
        <dbReference type="ARBA" id="ARBA00022679"/>
    </source>
</evidence>
<evidence type="ECO:0000256" key="1">
    <source>
        <dbReference type="ARBA" id="ARBA00001933"/>
    </source>
</evidence>
<dbReference type="InterPro" id="IPR043132">
    <property type="entry name" value="BCAT-like_C"/>
</dbReference>
<gene>
    <name evidence="7" type="ORF">BC938DRAFT_478455</name>
</gene>
<protein>
    <submittedName>
        <fullName evidence="7">Branched-chain amino acid aminotransferase</fullName>
    </submittedName>
</protein>
<accession>A0A433QMV2</accession>
<feature type="modified residue" description="N6-(pyridoxal phosphate)lysine" evidence="6">
    <location>
        <position position="200"/>
    </location>
</feature>
<sequence>MSTTDPTTSPLGPTTPPSDKIDWSNLGFNYRDTNGYIKYTWTNGEWDTGVWETDPYLKVHVASTGLNYGQECFEGLKAFRCKDGRVRVFRPHANANRMIDTAHLASMVPVPEEIFLDAVRRTVTGNLEFIPPYGSGGSAYLRPLLFGNGPMLALDPAPVFTFVVFVVPVGSYYSNGAKPVDAWVVEDFDRAAPFGTGSAKLGGNYAPVFRPTKEAKERGYAITLHLDSATRSHIDEFSTSNFVALTHADPTTGHTTLVTPNSPSILRSVTRSSLVQLARSFGWSIEERMVLFKELEDGAFAEVAACGTAAIITPVKKVVKGERVIDIGGGANTERIGPGFEKLLNAYKAIQGGNVEDPYGWMWPAEGF</sequence>
<dbReference type="GO" id="GO:0009081">
    <property type="term" value="P:branched-chain amino acid metabolic process"/>
    <property type="evidence" value="ECO:0007669"/>
    <property type="project" value="InterPro"/>
</dbReference>
<evidence type="ECO:0000256" key="6">
    <source>
        <dbReference type="PIRSR" id="PIRSR006468-1"/>
    </source>
</evidence>
<organism evidence="7 8">
    <name type="scientific">Jimgerdemannia flammicorona</name>
    <dbReference type="NCBI Taxonomy" id="994334"/>
    <lineage>
        <taxon>Eukaryota</taxon>
        <taxon>Fungi</taxon>
        <taxon>Fungi incertae sedis</taxon>
        <taxon>Mucoromycota</taxon>
        <taxon>Mucoromycotina</taxon>
        <taxon>Endogonomycetes</taxon>
        <taxon>Endogonales</taxon>
        <taxon>Endogonaceae</taxon>
        <taxon>Jimgerdemannia</taxon>
    </lineage>
</organism>
<dbReference type="GO" id="GO:0004084">
    <property type="term" value="F:branched-chain-amino-acid transaminase activity"/>
    <property type="evidence" value="ECO:0007669"/>
    <property type="project" value="InterPro"/>
</dbReference>
<dbReference type="Gene3D" id="3.30.470.10">
    <property type="match status" value="1"/>
</dbReference>
<dbReference type="NCBIfam" id="NF009897">
    <property type="entry name" value="PRK13357.1"/>
    <property type="match status" value="1"/>
</dbReference>
<proteinExistence type="inferred from homology"/>
<dbReference type="PANTHER" id="PTHR42825">
    <property type="entry name" value="AMINO ACID AMINOTRANSFERASE"/>
    <property type="match status" value="1"/>
</dbReference>
<dbReference type="InterPro" id="IPR043131">
    <property type="entry name" value="BCAT-like_N"/>
</dbReference>
<dbReference type="InterPro" id="IPR001544">
    <property type="entry name" value="Aminotrans_IV"/>
</dbReference>